<comment type="subcellular location">
    <subcellularLocation>
        <location evidence="1">Membrane</location>
        <topology evidence="1">Multi-pass membrane protein</topology>
    </subcellularLocation>
</comment>
<dbReference type="PANTHER" id="PTHR18945">
    <property type="entry name" value="NEUROTRANSMITTER GATED ION CHANNEL"/>
    <property type="match status" value="1"/>
</dbReference>
<dbReference type="Proteomes" id="UP000694844">
    <property type="component" value="Chromosome 5"/>
</dbReference>
<dbReference type="InterPro" id="IPR036719">
    <property type="entry name" value="Neuro-gated_channel_TM_sf"/>
</dbReference>
<dbReference type="OrthoDB" id="6141958at2759"/>
<name>A0A8B8EPU6_CRAVI</name>
<keyword evidence="6" id="KW-0732">Signal</keyword>
<dbReference type="GeneID" id="111135843"/>
<dbReference type="CDD" id="cd19051">
    <property type="entry name" value="LGIC_TM_cation"/>
    <property type="match status" value="1"/>
</dbReference>
<evidence type="ECO:0000259" key="7">
    <source>
        <dbReference type="Pfam" id="PF02931"/>
    </source>
</evidence>
<proteinExistence type="predicted"/>
<dbReference type="AlphaFoldDB" id="A0A8B8EPU6"/>
<dbReference type="SUPFAM" id="SSF63712">
    <property type="entry name" value="Nicotinic receptor ligand binding domain-like"/>
    <property type="match status" value="1"/>
</dbReference>
<organism evidence="9 10">
    <name type="scientific">Crassostrea virginica</name>
    <name type="common">Eastern oyster</name>
    <dbReference type="NCBI Taxonomy" id="6565"/>
    <lineage>
        <taxon>Eukaryota</taxon>
        <taxon>Metazoa</taxon>
        <taxon>Spiralia</taxon>
        <taxon>Lophotrochozoa</taxon>
        <taxon>Mollusca</taxon>
        <taxon>Bivalvia</taxon>
        <taxon>Autobranchia</taxon>
        <taxon>Pteriomorphia</taxon>
        <taxon>Ostreida</taxon>
        <taxon>Ostreoidea</taxon>
        <taxon>Ostreidae</taxon>
        <taxon>Crassostrea</taxon>
    </lineage>
</organism>
<dbReference type="Gene3D" id="1.20.58.390">
    <property type="entry name" value="Neurotransmitter-gated ion-channel transmembrane domain"/>
    <property type="match status" value="1"/>
</dbReference>
<feature type="signal peptide" evidence="6">
    <location>
        <begin position="1"/>
        <end position="20"/>
    </location>
</feature>
<keyword evidence="4 5" id="KW-0472">Membrane</keyword>
<evidence type="ECO:0000256" key="1">
    <source>
        <dbReference type="ARBA" id="ARBA00004141"/>
    </source>
</evidence>
<dbReference type="GO" id="GO:0005230">
    <property type="term" value="F:extracellular ligand-gated monoatomic ion channel activity"/>
    <property type="evidence" value="ECO:0007669"/>
    <property type="project" value="InterPro"/>
</dbReference>
<reference evidence="10" key="1">
    <citation type="submission" date="2025-08" db="UniProtKB">
        <authorList>
            <consortium name="RefSeq"/>
        </authorList>
    </citation>
    <scope>IDENTIFICATION</scope>
    <source>
        <tissue evidence="10">Whole sample</tissue>
    </source>
</reference>
<dbReference type="KEGG" id="cvn:111135843"/>
<dbReference type="InterPro" id="IPR006202">
    <property type="entry name" value="Neur_chan_lig-bd"/>
</dbReference>
<feature type="transmembrane region" description="Helical" evidence="5">
    <location>
        <begin position="271"/>
        <end position="290"/>
    </location>
</feature>
<dbReference type="Gene3D" id="2.70.170.10">
    <property type="entry name" value="Neurotransmitter-gated ion-channel ligand-binding domain"/>
    <property type="match status" value="1"/>
</dbReference>
<evidence type="ECO:0000256" key="4">
    <source>
        <dbReference type="ARBA" id="ARBA00023136"/>
    </source>
</evidence>
<evidence type="ECO:0000256" key="3">
    <source>
        <dbReference type="ARBA" id="ARBA00022989"/>
    </source>
</evidence>
<feature type="domain" description="Neurotransmitter-gated ion-channel ligand-binding" evidence="7">
    <location>
        <begin position="34"/>
        <end position="239"/>
    </location>
</feature>
<dbReference type="Pfam" id="PF02932">
    <property type="entry name" value="Neur_chan_memb"/>
    <property type="match status" value="1"/>
</dbReference>
<evidence type="ECO:0000256" key="6">
    <source>
        <dbReference type="SAM" id="SignalP"/>
    </source>
</evidence>
<feature type="transmembrane region" description="Helical" evidence="5">
    <location>
        <begin position="482"/>
        <end position="502"/>
    </location>
</feature>
<dbReference type="RefSeq" id="XP_022341954.1">
    <property type="nucleotide sequence ID" value="XM_022486246.1"/>
</dbReference>
<evidence type="ECO:0000256" key="5">
    <source>
        <dbReference type="SAM" id="Phobius"/>
    </source>
</evidence>
<dbReference type="GO" id="GO:0016020">
    <property type="term" value="C:membrane"/>
    <property type="evidence" value="ECO:0007669"/>
    <property type="project" value="UniProtKB-SubCell"/>
</dbReference>
<keyword evidence="9" id="KW-1185">Reference proteome</keyword>
<keyword evidence="3 5" id="KW-1133">Transmembrane helix</keyword>
<keyword evidence="2 5" id="KW-0812">Transmembrane</keyword>
<gene>
    <name evidence="10" type="primary">LOC111135843</name>
</gene>
<dbReference type="InterPro" id="IPR006201">
    <property type="entry name" value="Neur_channel"/>
</dbReference>
<evidence type="ECO:0000256" key="2">
    <source>
        <dbReference type="ARBA" id="ARBA00022692"/>
    </source>
</evidence>
<feature type="chain" id="PRO_5033995315" evidence="6">
    <location>
        <begin position="21"/>
        <end position="510"/>
    </location>
</feature>
<feature type="transmembrane region" description="Helical" evidence="5">
    <location>
        <begin position="241"/>
        <end position="264"/>
    </location>
</feature>
<dbReference type="InterPro" id="IPR038050">
    <property type="entry name" value="Neuro_actylchol_rec"/>
</dbReference>
<accession>A0A8B8EPU6</accession>
<evidence type="ECO:0000313" key="10">
    <source>
        <dbReference type="RefSeq" id="XP_022341954.1"/>
    </source>
</evidence>
<dbReference type="FunFam" id="2.70.170.10:FF:000028">
    <property type="entry name" value="AcetylCholine Receptor"/>
    <property type="match status" value="1"/>
</dbReference>
<dbReference type="InterPro" id="IPR006029">
    <property type="entry name" value="Neurotrans-gated_channel_TM"/>
</dbReference>
<feature type="transmembrane region" description="Helical" evidence="5">
    <location>
        <begin position="302"/>
        <end position="328"/>
    </location>
</feature>
<dbReference type="GO" id="GO:0004888">
    <property type="term" value="F:transmembrane signaling receptor activity"/>
    <property type="evidence" value="ECO:0007669"/>
    <property type="project" value="InterPro"/>
</dbReference>
<dbReference type="PRINTS" id="PR00252">
    <property type="entry name" value="NRIONCHANNEL"/>
</dbReference>
<protein>
    <submittedName>
        <fullName evidence="10">Neuronal acetylcholine receptor subunit alpha-9-like</fullName>
    </submittedName>
</protein>
<dbReference type="InterPro" id="IPR036734">
    <property type="entry name" value="Neur_chan_lig-bd_sf"/>
</dbReference>
<dbReference type="SUPFAM" id="SSF90112">
    <property type="entry name" value="Neurotransmitter-gated ion-channel transmembrane pore"/>
    <property type="match status" value="1"/>
</dbReference>
<dbReference type="FunFam" id="1.20.58.390:FF:000043">
    <property type="entry name" value="AcetylCholine Receptor"/>
    <property type="match status" value="1"/>
</dbReference>
<dbReference type="Pfam" id="PF02931">
    <property type="entry name" value="Neur_chan_LBD"/>
    <property type="match status" value="1"/>
</dbReference>
<evidence type="ECO:0000259" key="8">
    <source>
        <dbReference type="Pfam" id="PF02932"/>
    </source>
</evidence>
<evidence type="ECO:0000313" key="9">
    <source>
        <dbReference type="Proteomes" id="UP000694844"/>
    </source>
</evidence>
<sequence length="510" mass="59186">MANTFLMLFMFYHSLHNGIANDLAKVDNYRYHMDLYKMMLVNYDKRIIPQCSDNPLKVTIQLAPREIVDLREQQENGEFQLWVRLSWFDCNLVWNKTDYRNISWLVVSYQDIWVPDITLIEGIDFIGNMPNMKQYRARITSNGQVHFNFLTVVNTVCHMDLTYYPFDVQMFDFTFTSWIYTSDALNIQASSNYGDLTYFSPNQEFIVKEVAATSTTQPYPCCGGNFSLVTFTLKIKRRPTFFMATIVVPFVIITILSFAGFALPSISGEKITFHTTILLATVVFLLLVQDQFPSTSETFPKIAIYFSISMILSCVSCVMSAIVMYIYYNDLSGKKMHKWVKLIFIEWLGKIMLVTEIDLPYHICKVQQEGSIQRKPTVSQEEIRKSRKSRKSLKDLEAAEKIDYDSILLNGIHEDLEDEQSSPNKYLRKAKTERNQSSDENGITVTFAKSPCNDHDPTRNDLDPSTRKMNDWELLAYTVDRFFTVFYVSVTVLNSFVFLIIMKSQEESLE</sequence>
<feature type="domain" description="Neurotransmitter-gated ion-channel transmembrane" evidence="8">
    <location>
        <begin position="246"/>
        <end position="497"/>
    </location>
</feature>